<gene>
    <name evidence="3" type="ORF">MM415A04480_0010</name>
</gene>
<feature type="domain" description="TRASH" evidence="2">
    <location>
        <begin position="76"/>
        <end position="110"/>
    </location>
</feature>
<evidence type="ECO:0000256" key="1">
    <source>
        <dbReference type="SAM" id="MobiDB-lite"/>
    </source>
</evidence>
<dbReference type="EMBL" id="MT141718">
    <property type="protein sequence ID" value="QJA69586.1"/>
    <property type="molecule type" value="Genomic_DNA"/>
</dbReference>
<feature type="compositionally biased region" description="Basic residues" evidence="1">
    <location>
        <begin position="10"/>
        <end position="19"/>
    </location>
</feature>
<feature type="region of interest" description="Disordered" evidence="1">
    <location>
        <begin position="1"/>
        <end position="21"/>
    </location>
</feature>
<accession>A0A6M3JID1</accession>
<protein>
    <recommendedName>
        <fullName evidence="2">TRASH domain-containing protein</fullName>
    </recommendedName>
</protein>
<evidence type="ECO:0000259" key="2">
    <source>
        <dbReference type="SMART" id="SM00746"/>
    </source>
</evidence>
<dbReference type="InterPro" id="IPR011017">
    <property type="entry name" value="TRASH_dom"/>
</dbReference>
<dbReference type="SMART" id="SM00746">
    <property type="entry name" value="TRASH"/>
    <property type="match status" value="1"/>
</dbReference>
<sequence length="125" mass="14665">MEPRSPSKPLTRRPRRAVRRTPSQWAEIMADMDSGTQITVLSRKYLISRQAIYLHMAKKGIPLKHHDRGFWVECLCDQCGKPFPRRARQATRQPHHFCNKDCFIQYTLAHPKMLNRVGRGRKVTL</sequence>
<organism evidence="3">
    <name type="scientific">viral metagenome</name>
    <dbReference type="NCBI Taxonomy" id="1070528"/>
    <lineage>
        <taxon>unclassified sequences</taxon>
        <taxon>metagenomes</taxon>
        <taxon>organismal metagenomes</taxon>
    </lineage>
</organism>
<proteinExistence type="predicted"/>
<name>A0A6M3JID1_9ZZZZ</name>
<dbReference type="AlphaFoldDB" id="A0A6M3JID1"/>
<reference evidence="3" key="1">
    <citation type="submission" date="2020-03" db="EMBL/GenBank/DDBJ databases">
        <title>The deep terrestrial virosphere.</title>
        <authorList>
            <person name="Holmfeldt K."/>
            <person name="Nilsson E."/>
            <person name="Simone D."/>
            <person name="Lopez-Fernandez M."/>
            <person name="Wu X."/>
            <person name="de Brujin I."/>
            <person name="Lundin D."/>
            <person name="Andersson A."/>
            <person name="Bertilsson S."/>
            <person name="Dopson M."/>
        </authorList>
    </citation>
    <scope>NUCLEOTIDE SEQUENCE</scope>
    <source>
        <strain evidence="3">MM415A04480</strain>
    </source>
</reference>
<evidence type="ECO:0000313" key="3">
    <source>
        <dbReference type="EMBL" id="QJA69586.1"/>
    </source>
</evidence>